<dbReference type="STRING" id="537013.CLOSTMETH_02829"/>
<dbReference type="EMBL" id="ACEC01000095">
    <property type="protein sequence ID" value="EEG29558.1"/>
    <property type="molecule type" value="Genomic_DNA"/>
</dbReference>
<dbReference type="Proteomes" id="UP000003340">
    <property type="component" value="Unassembled WGS sequence"/>
</dbReference>
<reference evidence="1 2" key="2">
    <citation type="submission" date="2009-02" db="EMBL/GenBank/DDBJ databases">
        <title>Draft genome sequence of Clostridium methylpentosum (DSM 5476).</title>
        <authorList>
            <person name="Sudarsanam P."/>
            <person name="Ley R."/>
            <person name="Guruge J."/>
            <person name="Turnbaugh P.J."/>
            <person name="Mahowald M."/>
            <person name="Liep D."/>
            <person name="Gordon J."/>
        </authorList>
    </citation>
    <scope>NUCLEOTIDE SEQUENCE [LARGE SCALE GENOMIC DNA]</scope>
    <source>
        <strain evidence="1 2">DSM 5476</strain>
    </source>
</reference>
<accession>C0EG37</accession>
<name>C0EG37_9FIRM</name>
<evidence type="ECO:0000313" key="1">
    <source>
        <dbReference type="EMBL" id="EEG29558.1"/>
    </source>
</evidence>
<dbReference type="AlphaFoldDB" id="C0EG37"/>
<comment type="caution">
    <text evidence="1">The sequence shown here is derived from an EMBL/GenBank/DDBJ whole genome shotgun (WGS) entry which is preliminary data.</text>
</comment>
<gene>
    <name evidence="1" type="ORF">CLOSTMETH_02829</name>
</gene>
<sequence>MTGFFALFGGCDDTIGLPKTRSAHRSLLHEKRGFYRQILFKSANRLYLPKNDWTNEGKIMSRIKKLIDN</sequence>
<proteinExistence type="predicted"/>
<organism evidence="1 2">
    <name type="scientific">[Clostridium] methylpentosum DSM 5476</name>
    <dbReference type="NCBI Taxonomy" id="537013"/>
    <lineage>
        <taxon>Bacteria</taxon>
        <taxon>Bacillati</taxon>
        <taxon>Bacillota</taxon>
        <taxon>Clostridia</taxon>
        <taxon>Eubacteriales</taxon>
        <taxon>Oscillospiraceae</taxon>
        <taxon>Oscillospiraceae incertae sedis</taxon>
    </lineage>
</organism>
<reference evidence="1 2" key="1">
    <citation type="submission" date="2009-01" db="EMBL/GenBank/DDBJ databases">
        <authorList>
            <person name="Fulton L."/>
            <person name="Clifton S."/>
            <person name="Fulton B."/>
            <person name="Xu J."/>
            <person name="Minx P."/>
            <person name="Pepin K.H."/>
            <person name="Johnson M."/>
            <person name="Bhonagiri V."/>
            <person name="Nash W.E."/>
            <person name="Mardis E.R."/>
            <person name="Wilson R.K."/>
        </authorList>
    </citation>
    <scope>NUCLEOTIDE SEQUENCE [LARGE SCALE GENOMIC DNA]</scope>
    <source>
        <strain evidence="1 2">DSM 5476</strain>
    </source>
</reference>
<dbReference type="HOGENOM" id="CLU_2768527_0_0_9"/>
<evidence type="ECO:0000313" key="2">
    <source>
        <dbReference type="Proteomes" id="UP000003340"/>
    </source>
</evidence>
<protein>
    <submittedName>
        <fullName evidence="1">Uncharacterized protein</fullName>
    </submittedName>
</protein>
<keyword evidence="2" id="KW-1185">Reference proteome</keyword>